<protein>
    <submittedName>
        <fullName evidence="2">Uncharacterized protein</fullName>
    </submittedName>
</protein>
<dbReference type="Proteomes" id="UP001066276">
    <property type="component" value="Chromosome 2_2"/>
</dbReference>
<feature type="region of interest" description="Disordered" evidence="1">
    <location>
        <begin position="1"/>
        <end position="116"/>
    </location>
</feature>
<evidence type="ECO:0000313" key="3">
    <source>
        <dbReference type="Proteomes" id="UP001066276"/>
    </source>
</evidence>
<reference evidence="2" key="1">
    <citation type="journal article" date="2022" name="bioRxiv">
        <title>Sequencing and chromosome-scale assembly of the giantPleurodeles waltlgenome.</title>
        <authorList>
            <person name="Brown T."/>
            <person name="Elewa A."/>
            <person name="Iarovenko S."/>
            <person name="Subramanian E."/>
            <person name="Araus A.J."/>
            <person name="Petzold A."/>
            <person name="Susuki M."/>
            <person name="Suzuki K.-i.T."/>
            <person name="Hayashi T."/>
            <person name="Toyoda A."/>
            <person name="Oliveira C."/>
            <person name="Osipova E."/>
            <person name="Leigh N.D."/>
            <person name="Simon A."/>
            <person name="Yun M.H."/>
        </authorList>
    </citation>
    <scope>NUCLEOTIDE SEQUENCE</scope>
    <source>
        <strain evidence="2">20211129_DDA</strain>
        <tissue evidence="2">Liver</tissue>
    </source>
</reference>
<dbReference type="EMBL" id="JANPWB010000004">
    <property type="protein sequence ID" value="KAJ1194167.1"/>
    <property type="molecule type" value="Genomic_DNA"/>
</dbReference>
<evidence type="ECO:0000313" key="2">
    <source>
        <dbReference type="EMBL" id="KAJ1194167.1"/>
    </source>
</evidence>
<organism evidence="2 3">
    <name type="scientific">Pleurodeles waltl</name>
    <name type="common">Iberian ribbed newt</name>
    <dbReference type="NCBI Taxonomy" id="8319"/>
    <lineage>
        <taxon>Eukaryota</taxon>
        <taxon>Metazoa</taxon>
        <taxon>Chordata</taxon>
        <taxon>Craniata</taxon>
        <taxon>Vertebrata</taxon>
        <taxon>Euteleostomi</taxon>
        <taxon>Amphibia</taxon>
        <taxon>Batrachia</taxon>
        <taxon>Caudata</taxon>
        <taxon>Salamandroidea</taxon>
        <taxon>Salamandridae</taxon>
        <taxon>Pleurodelinae</taxon>
        <taxon>Pleurodeles</taxon>
    </lineage>
</organism>
<comment type="caution">
    <text evidence="2">The sequence shown here is derived from an EMBL/GenBank/DDBJ whole genome shotgun (WGS) entry which is preliminary data.</text>
</comment>
<keyword evidence="3" id="KW-1185">Reference proteome</keyword>
<sequence length="116" mass="13238">MPATGTKGKEEIKAPSKSSVRAKEKKKGKQPKKEEHSSPDKMEIEEIWSQVKSQRLRDKCRKEKEDKEERMRATIKVQQAPPKDAPLPEPQQEEVMEEEGEEADQTPLDQAGKGKE</sequence>
<name>A0AAV7UYI6_PLEWA</name>
<feature type="compositionally biased region" description="Acidic residues" evidence="1">
    <location>
        <begin position="91"/>
        <end position="104"/>
    </location>
</feature>
<feature type="compositionally biased region" description="Basic and acidic residues" evidence="1">
    <location>
        <begin position="31"/>
        <end position="44"/>
    </location>
</feature>
<dbReference type="AlphaFoldDB" id="A0AAV7UYI6"/>
<gene>
    <name evidence="2" type="ORF">NDU88_003462</name>
</gene>
<feature type="compositionally biased region" description="Basic and acidic residues" evidence="1">
    <location>
        <begin position="55"/>
        <end position="72"/>
    </location>
</feature>
<proteinExistence type="predicted"/>
<accession>A0AAV7UYI6</accession>
<evidence type="ECO:0000256" key="1">
    <source>
        <dbReference type="SAM" id="MobiDB-lite"/>
    </source>
</evidence>